<evidence type="ECO:0000259" key="3">
    <source>
        <dbReference type="SMART" id="SM00835"/>
    </source>
</evidence>
<feature type="domain" description="Cupin type-1" evidence="3">
    <location>
        <begin position="734"/>
        <end position="883"/>
    </location>
</feature>
<dbReference type="PANTHER" id="PTHR31189:SF2">
    <property type="entry name" value="RMLC-LIKE CUPINS SUPERFAMILY PROTEIN"/>
    <property type="match status" value="1"/>
</dbReference>
<feature type="compositionally biased region" description="Acidic residues" evidence="2">
    <location>
        <begin position="244"/>
        <end position="267"/>
    </location>
</feature>
<dbReference type="CDD" id="cd02245">
    <property type="entry name" value="cupin_7S_vicilin-like_C"/>
    <property type="match status" value="2"/>
</dbReference>
<dbReference type="Proteomes" id="UP000827721">
    <property type="component" value="Unassembled WGS sequence"/>
</dbReference>
<evidence type="ECO:0000313" key="5">
    <source>
        <dbReference type="Proteomes" id="UP000827721"/>
    </source>
</evidence>
<feature type="domain" description="Cupin type-1" evidence="3">
    <location>
        <begin position="477"/>
        <end position="634"/>
    </location>
</feature>
<comment type="caution">
    <text evidence="4">The sequence shown here is derived from an EMBL/GenBank/DDBJ whole genome shotgun (WGS) entry which is preliminary data.</text>
</comment>
<feature type="domain" description="Cupin type-1" evidence="3">
    <location>
        <begin position="43"/>
        <end position="197"/>
    </location>
</feature>
<dbReference type="PANTHER" id="PTHR31189">
    <property type="entry name" value="OS03G0336100 PROTEIN-RELATED"/>
    <property type="match status" value="1"/>
</dbReference>
<feature type="region of interest" description="Disordered" evidence="2">
    <location>
        <begin position="22"/>
        <end position="41"/>
    </location>
</feature>
<feature type="region of interest" description="Disordered" evidence="2">
    <location>
        <begin position="283"/>
        <end position="302"/>
    </location>
</feature>
<keyword evidence="5" id="KW-1185">Reference proteome</keyword>
<sequence>MARREEEEEGGEEWDWIRESSEWREDHKRGRRPPQQEEGEERFLLQRSKQVVKTDAGEMRVVRSVGGRIVDRSMHIGFINMEPQTLYVPQYVDSSLILFVHRGEARIGSIYRDDLVERKLRTGDIYRISAGSTFYLENTAEKQRLHIICSIDPSESLGWGAFQSFFIGGGIHPSSILAGFHHETLANAFNVSESEVEEIMNRQREGPIVYVSESHSPSLWAKFSQLKEQDRLQQLKRMVGLQQEPEEEEEAQDQEEGEEEEEEEEEITWSWRKLLGSVFGTRIENGGSGESSSESPDSYNIYDRSPDFQNNYGWSVALDESDYSPLKHSGIGIYLGSMMAPHLNPTATEYGIVLRGSGTIQIVYPNGTSAMNVKVKQGDVFWVPRYLAFCQIASGTGPLEFFGFTTSARKNRPQFLVGANSLLRTLPSPELAAAFSVSEDRLRRFTEAQREAVILPMARTPPPPSRKKATKLALKKVMIKRYGQVVKTDAGEMRVVRSFGGRIVNRPMHVGFITMEPKTLFTPQYMDSSLILFIRRGEARVGYIYEDDLAERRLKMGDVYRIAAGSTFYLENIGEGQRLHIICSIDPSESLGMGMEAFQSFYISGGTYPSASVLSGFHPETLANAFNVSQEEVAEMFDRKMDGPIMYVSDSHSPKLWAKFVQMKEQDRLQQLKRMVEFEKEPQEGEGGEEEEEIISWSWRKLLNSIFGTSVNKNEREDRETRKERGTSKGPDSYNIYDRKPDFRNDYGWSIALDKSDYKPLKHSGIGIYLVNLTAGSMMAPHVNPTATEYGVVLGGSGRIQIVYPNGTTAMDTKVKEGDVFWVPRYFAFCQIASRTAPFEFFGFTTSAHKNRPQFLVGASSLLRTLPYPELAAAFGVSVDRMRNFSEAQREAVILPSAGAAPPDKEGAVEVEADLKFERVPNVIKSFGHDMVMGFD</sequence>
<evidence type="ECO:0000313" key="4">
    <source>
        <dbReference type="EMBL" id="KAH7560985.1"/>
    </source>
</evidence>
<gene>
    <name evidence="4" type="ORF">JRO89_XS10G0154700</name>
</gene>
<evidence type="ECO:0000256" key="2">
    <source>
        <dbReference type="SAM" id="MobiDB-lite"/>
    </source>
</evidence>
<dbReference type="InterPro" id="IPR011051">
    <property type="entry name" value="RmlC_Cupin_sf"/>
</dbReference>
<dbReference type="Gene3D" id="2.60.120.10">
    <property type="entry name" value="Jelly Rolls"/>
    <property type="match status" value="4"/>
</dbReference>
<keyword evidence="1" id="KW-0732">Signal</keyword>
<dbReference type="InterPro" id="IPR050253">
    <property type="entry name" value="Seed_Storage-Functional"/>
</dbReference>
<proteinExistence type="predicted"/>
<feature type="region of interest" description="Disordered" evidence="2">
    <location>
        <begin position="239"/>
        <end position="267"/>
    </location>
</feature>
<name>A0ABQ8HIT9_9ROSI</name>
<dbReference type="InterPro" id="IPR014710">
    <property type="entry name" value="RmlC-like_jellyroll"/>
</dbReference>
<organism evidence="4 5">
    <name type="scientific">Xanthoceras sorbifolium</name>
    <dbReference type="NCBI Taxonomy" id="99658"/>
    <lineage>
        <taxon>Eukaryota</taxon>
        <taxon>Viridiplantae</taxon>
        <taxon>Streptophyta</taxon>
        <taxon>Embryophyta</taxon>
        <taxon>Tracheophyta</taxon>
        <taxon>Spermatophyta</taxon>
        <taxon>Magnoliopsida</taxon>
        <taxon>eudicotyledons</taxon>
        <taxon>Gunneridae</taxon>
        <taxon>Pentapetalae</taxon>
        <taxon>rosids</taxon>
        <taxon>malvids</taxon>
        <taxon>Sapindales</taxon>
        <taxon>Sapindaceae</taxon>
        <taxon>Xanthoceroideae</taxon>
        <taxon>Xanthoceras</taxon>
    </lineage>
</organism>
<dbReference type="InterPro" id="IPR006045">
    <property type="entry name" value="Cupin_1"/>
</dbReference>
<dbReference type="SMART" id="SM00835">
    <property type="entry name" value="Cupin_1"/>
    <property type="match status" value="4"/>
</dbReference>
<protein>
    <recommendedName>
        <fullName evidence="3">Cupin type-1 domain-containing protein</fullName>
    </recommendedName>
</protein>
<dbReference type="EMBL" id="JAFEMO010000010">
    <property type="protein sequence ID" value="KAH7560985.1"/>
    <property type="molecule type" value="Genomic_DNA"/>
</dbReference>
<dbReference type="Pfam" id="PF00190">
    <property type="entry name" value="Cupin_1"/>
    <property type="match status" value="2"/>
</dbReference>
<dbReference type="SUPFAM" id="SSF51182">
    <property type="entry name" value="RmlC-like cupins"/>
    <property type="match status" value="2"/>
</dbReference>
<evidence type="ECO:0000256" key="1">
    <source>
        <dbReference type="ARBA" id="ARBA00022729"/>
    </source>
</evidence>
<feature type="domain" description="Cupin type-1" evidence="3">
    <location>
        <begin position="299"/>
        <end position="443"/>
    </location>
</feature>
<accession>A0ABQ8HIT9</accession>
<reference evidence="4 5" key="1">
    <citation type="submission" date="2021-02" db="EMBL/GenBank/DDBJ databases">
        <title>Plant Genome Project.</title>
        <authorList>
            <person name="Zhang R.-G."/>
        </authorList>
    </citation>
    <scope>NUCLEOTIDE SEQUENCE [LARGE SCALE GENOMIC DNA]</scope>
    <source>
        <tissue evidence="4">Leaves</tissue>
    </source>
</reference>
<feature type="compositionally biased region" description="Basic and acidic residues" evidence="2">
    <location>
        <begin position="713"/>
        <end position="727"/>
    </location>
</feature>
<dbReference type="CDD" id="cd02244">
    <property type="entry name" value="cupin_7S_vicilin-like_N"/>
    <property type="match status" value="2"/>
</dbReference>
<feature type="region of interest" description="Disordered" evidence="2">
    <location>
        <begin position="713"/>
        <end position="735"/>
    </location>
</feature>